<keyword evidence="11" id="KW-1185">Reference proteome</keyword>
<evidence type="ECO:0000256" key="4">
    <source>
        <dbReference type="ARBA" id="ARBA00012753"/>
    </source>
</evidence>
<dbReference type="KEGG" id="apb:SAR116_2214"/>
<dbReference type="STRING" id="488538.SAR116_2214"/>
<reference evidence="10 11" key="1">
    <citation type="journal article" date="2010" name="J. Bacteriol.">
        <title>Complete genome sequence of "Candidatus Puniceispirillum marinum" IMCC1322, a representative of the SAR116 clade in the Alphaproteobacteria.</title>
        <authorList>
            <person name="Oh H.M."/>
            <person name="Kwon K.K."/>
            <person name="Kang I."/>
            <person name="Kang S.G."/>
            <person name="Lee J.H."/>
            <person name="Kim S.J."/>
            <person name="Cho J.C."/>
        </authorList>
    </citation>
    <scope>NUCLEOTIDE SEQUENCE [LARGE SCALE GENOMIC DNA]</scope>
    <source>
        <strain evidence="10 11">IMCC1322</strain>
    </source>
</reference>
<comment type="cofactor">
    <cofactor evidence="1">
        <name>pyridoxal 5'-phosphate</name>
        <dbReference type="ChEBI" id="CHEBI:597326"/>
    </cofactor>
</comment>
<dbReference type="GO" id="GO:0004069">
    <property type="term" value="F:L-aspartate:2-oxoglutarate aminotransferase activity"/>
    <property type="evidence" value="ECO:0007669"/>
    <property type="project" value="UniProtKB-EC"/>
</dbReference>
<dbReference type="PANTHER" id="PTHR46383:SF1">
    <property type="entry name" value="ASPARTATE AMINOTRANSFERASE"/>
    <property type="match status" value="1"/>
</dbReference>
<dbReference type="AlphaFoldDB" id="D5BP23"/>
<dbReference type="HOGENOM" id="CLU_017584_4_3_5"/>
<dbReference type="eggNOG" id="COG0436">
    <property type="taxonomic scope" value="Bacteria"/>
</dbReference>
<dbReference type="Proteomes" id="UP000007460">
    <property type="component" value="Chromosome"/>
</dbReference>
<accession>D5BP23</accession>
<dbReference type="GO" id="GO:0006520">
    <property type="term" value="P:amino acid metabolic process"/>
    <property type="evidence" value="ECO:0007669"/>
    <property type="project" value="InterPro"/>
</dbReference>
<dbReference type="GO" id="GO:0030170">
    <property type="term" value="F:pyridoxal phosphate binding"/>
    <property type="evidence" value="ECO:0007669"/>
    <property type="project" value="InterPro"/>
</dbReference>
<dbReference type="PRINTS" id="PR00753">
    <property type="entry name" value="ACCSYNTHASE"/>
</dbReference>
<dbReference type="EC" id="2.6.1.1" evidence="4"/>
<keyword evidence="6 10" id="KW-0808">Transferase</keyword>
<dbReference type="InterPro" id="IPR015421">
    <property type="entry name" value="PyrdxlP-dep_Trfase_major"/>
</dbReference>
<sequence length="400" mass="43027">MPFISDRLIRLAPSPTVEITGMALDMKRAGRDVIGLSAGEPDFDTPLHIKEAAQKAMADGKTKYTQVDGIPELKEAIVRKFARENGIETSVDAVSVGSGGKQILFNALLATLNPGDEVLIPTPYWVSFKGIVDLAEGVPVFLPCPLAHGMKLTPAQLDAAITPRTKWLILNSPSNPTGVGYSADELAAFAAILRQHPAVHVISDDIYEHLCYDGFTFATLAAIAPDLQDRILTANGVSKSFCMTGWRIGYCTGPVPLIKAMAKIQSQSTSNPNSIAQYAAVAALDGPMDFMWSNLAAFDRRRKMVVAALDAIDGIDCPMPDGAFYVYPSIEGLIGKRTPDGMVIETDKHFAQYILQAGEVAIVPGVAFGLEPHFRVSYAASDEMLDAAMTRIRDAVDALK</sequence>
<dbReference type="OrthoDB" id="9763453at2"/>
<dbReference type="InterPro" id="IPR050596">
    <property type="entry name" value="AspAT/PAT-like"/>
</dbReference>
<evidence type="ECO:0000256" key="6">
    <source>
        <dbReference type="ARBA" id="ARBA00022679"/>
    </source>
</evidence>
<dbReference type="SUPFAM" id="SSF53383">
    <property type="entry name" value="PLP-dependent transferases"/>
    <property type="match status" value="1"/>
</dbReference>
<keyword evidence="5 10" id="KW-0032">Aminotransferase</keyword>
<protein>
    <recommendedName>
        <fullName evidence="4">aspartate transaminase</fullName>
        <ecNumber evidence="4">2.6.1.1</ecNumber>
    </recommendedName>
</protein>
<dbReference type="FunFam" id="3.40.640.10:FF:000033">
    <property type="entry name" value="Aspartate aminotransferase"/>
    <property type="match status" value="1"/>
</dbReference>
<evidence type="ECO:0000256" key="7">
    <source>
        <dbReference type="ARBA" id="ARBA00022898"/>
    </source>
</evidence>
<evidence type="ECO:0000259" key="9">
    <source>
        <dbReference type="Pfam" id="PF00155"/>
    </source>
</evidence>
<gene>
    <name evidence="10" type="ordered locus">SAR116_2214</name>
</gene>
<proteinExistence type="inferred from homology"/>
<feature type="domain" description="Aminotransferase class I/classII large" evidence="9">
    <location>
        <begin position="32"/>
        <end position="392"/>
    </location>
</feature>
<evidence type="ECO:0000256" key="2">
    <source>
        <dbReference type="ARBA" id="ARBA00007441"/>
    </source>
</evidence>
<organism evidence="10 11">
    <name type="scientific">Puniceispirillum marinum (strain IMCC1322)</name>
    <dbReference type="NCBI Taxonomy" id="488538"/>
    <lineage>
        <taxon>Bacteria</taxon>
        <taxon>Pseudomonadati</taxon>
        <taxon>Pseudomonadota</taxon>
        <taxon>Alphaproteobacteria</taxon>
        <taxon>Candidatus Puniceispirillales</taxon>
        <taxon>Candidatus Puniceispirillaceae</taxon>
        <taxon>Candidatus Puniceispirillum</taxon>
    </lineage>
</organism>
<dbReference type="Gene3D" id="3.40.640.10">
    <property type="entry name" value="Type I PLP-dependent aspartate aminotransferase-like (Major domain)"/>
    <property type="match status" value="1"/>
</dbReference>
<dbReference type="Gene3D" id="3.90.1150.10">
    <property type="entry name" value="Aspartate Aminotransferase, domain 1"/>
    <property type="match status" value="1"/>
</dbReference>
<evidence type="ECO:0000256" key="1">
    <source>
        <dbReference type="ARBA" id="ARBA00001933"/>
    </source>
</evidence>
<dbReference type="CDD" id="cd00609">
    <property type="entry name" value="AAT_like"/>
    <property type="match status" value="1"/>
</dbReference>
<evidence type="ECO:0000256" key="8">
    <source>
        <dbReference type="ARBA" id="ARBA00049185"/>
    </source>
</evidence>
<dbReference type="InterPro" id="IPR015422">
    <property type="entry name" value="PyrdxlP-dep_Trfase_small"/>
</dbReference>
<evidence type="ECO:0000313" key="11">
    <source>
        <dbReference type="Proteomes" id="UP000007460"/>
    </source>
</evidence>
<evidence type="ECO:0000256" key="3">
    <source>
        <dbReference type="ARBA" id="ARBA00011738"/>
    </source>
</evidence>
<keyword evidence="7" id="KW-0663">Pyridoxal phosphate</keyword>
<dbReference type="PANTHER" id="PTHR46383">
    <property type="entry name" value="ASPARTATE AMINOTRANSFERASE"/>
    <property type="match status" value="1"/>
</dbReference>
<comment type="similarity">
    <text evidence="2">Belongs to the class-I pyridoxal-phosphate-dependent aminotransferase family.</text>
</comment>
<dbReference type="EMBL" id="CP001751">
    <property type="protein sequence ID" value="ADE40457.1"/>
    <property type="molecule type" value="Genomic_DNA"/>
</dbReference>
<comment type="subunit">
    <text evidence="3">Homodimer.</text>
</comment>
<comment type="catalytic activity">
    <reaction evidence="8">
        <text>L-aspartate + 2-oxoglutarate = oxaloacetate + L-glutamate</text>
        <dbReference type="Rhea" id="RHEA:21824"/>
        <dbReference type="ChEBI" id="CHEBI:16452"/>
        <dbReference type="ChEBI" id="CHEBI:16810"/>
        <dbReference type="ChEBI" id="CHEBI:29985"/>
        <dbReference type="ChEBI" id="CHEBI:29991"/>
        <dbReference type="EC" id="2.6.1.1"/>
    </reaction>
</comment>
<dbReference type="InterPro" id="IPR015424">
    <property type="entry name" value="PyrdxlP-dep_Trfase"/>
</dbReference>
<name>D5BP23_PUNMI</name>
<dbReference type="InterPro" id="IPR004839">
    <property type="entry name" value="Aminotransferase_I/II_large"/>
</dbReference>
<evidence type="ECO:0000256" key="5">
    <source>
        <dbReference type="ARBA" id="ARBA00022576"/>
    </source>
</evidence>
<evidence type="ECO:0000313" key="10">
    <source>
        <dbReference type="EMBL" id="ADE40457.1"/>
    </source>
</evidence>
<dbReference type="RefSeq" id="WP_013047084.1">
    <property type="nucleotide sequence ID" value="NC_014010.1"/>
</dbReference>
<dbReference type="Pfam" id="PF00155">
    <property type="entry name" value="Aminotran_1_2"/>
    <property type="match status" value="1"/>
</dbReference>